<dbReference type="AlphaFoldDB" id="A0A4U9UFA2"/>
<sequence length="220" mass="24369">MSNLTTDNPVALQALMGETIFTSGFDFRSELNKLQVQQAASTTVGQESLLSDPEKKDATYIAIGVNEELAVSAGGTAPLTASVNQLEVLGGEFTYQGSKEQGILFILRYEQYPYFSPAALDAFEKTIGAMKLTKETVAVVNLANPHNPNDFKRIMQFFQPTKIILLGVEPTSLKLPAIAHNSYMKGRVATVFNTFSFEEMFADVQKKKLFWNEFKTFINS</sequence>
<reference evidence="1 4" key="2">
    <citation type="submission" date="2024-06" db="EMBL/GenBank/DDBJ databases">
        <title>Soil Sphingobacterium thalpophilum.</title>
        <authorList>
            <person name="Yang J."/>
            <person name="Li J."/>
        </authorList>
    </citation>
    <scope>NUCLEOTIDE SEQUENCE [LARGE SCALE GENOMIC DNA]</scope>
    <source>
        <strain evidence="1 4">22g91tb</strain>
    </source>
</reference>
<evidence type="ECO:0000313" key="2">
    <source>
        <dbReference type="EMBL" id="VTR31207.1"/>
    </source>
</evidence>
<keyword evidence="4" id="KW-1185">Reference proteome</keyword>
<reference evidence="2 3" key="1">
    <citation type="submission" date="2019-05" db="EMBL/GenBank/DDBJ databases">
        <authorList>
            <consortium name="Pathogen Informatics"/>
        </authorList>
    </citation>
    <scope>NUCLEOTIDE SEQUENCE [LARGE SCALE GENOMIC DNA]</scope>
    <source>
        <strain evidence="2 3">NCTC11429</strain>
    </source>
</reference>
<dbReference type="RefSeq" id="WP_028072547.1">
    <property type="nucleotide sequence ID" value="NZ_CP141191.1"/>
</dbReference>
<accession>A0A4U9UFA2</accession>
<gene>
    <name evidence="1" type="ORF">ABTW24_01340</name>
    <name evidence="2" type="ORF">NCTC11429_00793</name>
</gene>
<dbReference type="Proteomes" id="UP001566204">
    <property type="component" value="Unassembled WGS sequence"/>
</dbReference>
<proteinExistence type="predicted"/>
<name>A0A4U9UFA2_9SPHI</name>
<evidence type="ECO:0000313" key="4">
    <source>
        <dbReference type="Proteomes" id="UP001566204"/>
    </source>
</evidence>
<dbReference type="EMBL" id="LR590484">
    <property type="protein sequence ID" value="VTR31207.1"/>
    <property type="molecule type" value="Genomic_DNA"/>
</dbReference>
<dbReference type="Proteomes" id="UP000308196">
    <property type="component" value="Chromosome"/>
</dbReference>
<dbReference type="EMBL" id="JBEOQB010000001">
    <property type="protein sequence ID" value="MEZ0450238.1"/>
    <property type="molecule type" value="Genomic_DNA"/>
</dbReference>
<dbReference type="STRING" id="1123265.GCA_000686625_02957"/>
<evidence type="ECO:0000313" key="1">
    <source>
        <dbReference type="EMBL" id="MEZ0450238.1"/>
    </source>
</evidence>
<organism evidence="2 3">
    <name type="scientific">Sphingobacterium thalpophilum</name>
    <dbReference type="NCBI Taxonomy" id="259"/>
    <lineage>
        <taxon>Bacteria</taxon>
        <taxon>Pseudomonadati</taxon>
        <taxon>Bacteroidota</taxon>
        <taxon>Sphingobacteriia</taxon>
        <taxon>Sphingobacteriales</taxon>
        <taxon>Sphingobacteriaceae</taxon>
        <taxon>Sphingobacterium</taxon>
    </lineage>
</organism>
<dbReference type="KEGG" id="stha:NCTC11429_00793"/>
<evidence type="ECO:0000313" key="3">
    <source>
        <dbReference type="Proteomes" id="UP000308196"/>
    </source>
</evidence>
<protein>
    <submittedName>
        <fullName evidence="2">Uncharacterized protein</fullName>
    </submittedName>
</protein>
<dbReference type="GeneID" id="78465870"/>